<dbReference type="GO" id="GO:0016491">
    <property type="term" value="F:oxidoreductase activity"/>
    <property type="evidence" value="ECO:0007669"/>
    <property type="project" value="UniProtKB-KW"/>
</dbReference>
<dbReference type="InterPro" id="IPR050523">
    <property type="entry name" value="AKR_Detox_Biosynth"/>
</dbReference>
<accession>A0A381NDC8</accession>
<protein>
    <recommendedName>
        <fullName evidence="2">NADP-dependent oxidoreductase domain-containing protein</fullName>
    </recommendedName>
</protein>
<dbReference type="Pfam" id="PF00248">
    <property type="entry name" value="Aldo_ket_red"/>
    <property type="match status" value="1"/>
</dbReference>
<dbReference type="PROSITE" id="PS00062">
    <property type="entry name" value="ALDOKETO_REDUCTASE_2"/>
    <property type="match status" value="1"/>
</dbReference>
<dbReference type="EMBL" id="UINC01000226">
    <property type="protein sequence ID" value="SUZ51543.1"/>
    <property type="molecule type" value="Genomic_DNA"/>
</dbReference>
<dbReference type="PANTHER" id="PTHR43364">
    <property type="entry name" value="NADH-SPECIFIC METHYLGLYOXAL REDUCTASE-RELATED"/>
    <property type="match status" value="1"/>
</dbReference>
<dbReference type="SUPFAM" id="SSF51430">
    <property type="entry name" value="NAD(P)-linked oxidoreductase"/>
    <property type="match status" value="1"/>
</dbReference>
<dbReference type="GO" id="GO:0005829">
    <property type="term" value="C:cytosol"/>
    <property type="evidence" value="ECO:0007669"/>
    <property type="project" value="UniProtKB-ARBA"/>
</dbReference>
<sequence length="312" mass="34826">MKYRHLGNSGLEVSVIGLGTNNFGGRMEFKEAREVIFSALDQGINLIDTANIYSHGRSEEIIGRALADRRQESLIATKFGMVWEDGPHGHGGSRKHIMDSLEGSLRRLQTDHVDLYQMHQQDPDTPIEETLRALDDAVTSGKVRYIGLSNFDPWRIADAQWTAIHYGYRPFISSQPEYSMLERGVERAILPVSEKYGLGTLPYFPLAHGFLTGKYRRNRPVPEGTRLALTPAAQAKRLSGSNFDVLDQLEVFVEKRGHSMVEIAFAWLLARKSVGSVIAGASTPDQIRQNAGAADWELTQEDMDELTVILEG</sequence>
<feature type="domain" description="NADP-dependent oxidoreductase" evidence="2">
    <location>
        <begin position="16"/>
        <end position="309"/>
    </location>
</feature>
<organism evidence="3">
    <name type="scientific">marine metagenome</name>
    <dbReference type="NCBI Taxonomy" id="408172"/>
    <lineage>
        <taxon>unclassified sequences</taxon>
        <taxon>metagenomes</taxon>
        <taxon>ecological metagenomes</taxon>
    </lineage>
</organism>
<dbReference type="AlphaFoldDB" id="A0A381NDC8"/>
<proteinExistence type="predicted"/>
<dbReference type="InterPro" id="IPR020471">
    <property type="entry name" value="AKR"/>
</dbReference>
<gene>
    <name evidence="3" type="ORF">METZ01_LOCUS4397</name>
</gene>
<evidence type="ECO:0000313" key="3">
    <source>
        <dbReference type="EMBL" id="SUZ51543.1"/>
    </source>
</evidence>
<dbReference type="PRINTS" id="PR00069">
    <property type="entry name" value="ALDKETRDTASE"/>
</dbReference>
<reference evidence="3" key="1">
    <citation type="submission" date="2018-05" db="EMBL/GenBank/DDBJ databases">
        <authorList>
            <person name="Lanie J.A."/>
            <person name="Ng W.-L."/>
            <person name="Kazmierczak K.M."/>
            <person name="Andrzejewski T.M."/>
            <person name="Davidsen T.M."/>
            <person name="Wayne K.J."/>
            <person name="Tettelin H."/>
            <person name="Glass J.I."/>
            <person name="Rusch D."/>
            <person name="Podicherti R."/>
            <person name="Tsui H.-C.T."/>
            <person name="Winkler M.E."/>
        </authorList>
    </citation>
    <scope>NUCLEOTIDE SEQUENCE</scope>
</reference>
<dbReference type="InterPro" id="IPR023210">
    <property type="entry name" value="NADP_OxRdtase_dom"/>
</dbReference>
<dbReference type="FunFam" id="3.20.20.100:FF:000004">
    <property type="entry name" value="Oxidoreductase, aldo/keto reductase"/>
    <property type="match status" value="1"/>
</dbReference>
<dbReference type="Gene3D" id="3.20.20.100">
    <property type="entry name" value="NADP-dependent oxidoreductase domain"/>
    <property type="match status" value="1"/>
</dbReference>
<keyword evidence="1" id="KW-0560">Oxidoreductase</keyword>
<evidence type="ECO:0000259" key="2">
    <source>
        <dbReference type="Pfam" id="PF00248"/>
    </source>
</evidence>
<name>A0A381NDC8_9ZZZZ</name>
<dbReference type="PANTHER" id="PTHR43364:SF4">
    <property type="entry name" value="NAD(P)-LINKED OXIDOREDUCTASE SUPERFAMILY PROTEIN"/>
    <property type="match status" value="1"/>
</dbReference>
<dbReference type="InterPro" id="IPR018170">
    <property type="entry name" value="Aldo/ket_reductase_CS"/>
</dbReference>
<dbReference type="InterPro" id="IPR036812">
    <property type="entry name" value="NAD(P)_OxRdtase_dom_sf"/>
</dbReference>
<evidence type="ECO:0000256" key="1">
    <source>
        <dbReference type="ARBA" id="ARBA00023002"/>
    </source>
</evidence>